<accession>A0A1I0CYS3</accession>
<evidence type="ECO:0000256" key="8">
    <source>
        <dbReference type="ARBA" id="ARBA00035655"/>
    </source>
</evidence>
<keyword evidence="11" id="KW-1185">Reference proteome</keyword>
<dbReference type="PANTHER" id="PTHR30574">
    <property type="entry name" value="INNER MEMBRANE PROTEIN YEDE"/>
    <property type="match status" value="1"/>
</dbReference>
<evidence type="ECO:0000256" key="3">
    <source>
        <dbReference type="ARBA" id="ARBA00022475"/>
    </source>
</evidence>
<reference evidence="10 11" key="1">
    <citation type="submission" date="2016-10" db="EMBL/GenBank/DDBJ databases">
        <authorList>
            <person name="de Groot N.N."/>
        </authorList>
    </citation>
    <scope>NUCLEOTIDE SEQUENCE [LARGE SCALE GENOMIC DNA]</scope>
    <source>
        <strain evidence="10 11">DSM 19706</strain>
    </source>
</reference>
<feature type="transmembrane region" description="Helical" evidence="9">
    <location>
        <begin position="239"/>
        <end position="261"/>
    </location>
</feature>
<evidence type="ECO:0000256" key="1">
    <source>
        <dbReference type="ARBA" id="ARBA00004429"/>
    </source>
</evidence>
<keyword evidence="5 9" id="KW-0812">Transmembrane</keyword>
<keyword evidence="2" id="KW-0813">Transport</keyword>
<dbReference type="AlphaFoldDB" id="A0A1I0CYS3"/>
<comment type="subcellular location">
    <subcellularLocation>
        <location evidence="1">Cell inner membrane</location>
        <topology evidence="1">Multi-pass membrane protein</topology>
    </subcellularLocation>
</comment>
<dbReference type="PANTHER" id="PTHR30574:SF1">
    <property type="entry name" value="SULPHUR TRANSPORT DOMAIN-CONTAINING PROTEIN"/>
    <property type="match status" value="1"/>
</dbReference>
<proteinExistence type="inferred from homology"/>
<dbReference type="Proteomes" id="UP000199308">
    <property type="component" value="Unassembled WGS sequence"/>
</dbReference>
<evidence type="ECO:0000256" key="9">
    <source>
        <dbReference type="SAM" id="Phobius"/>
    </source>
</evidence>
<dbReference type="InterPro" id="IPR007272">
    <property type="entry name" value="Sulf_transp_TsuA/YedE"/>
</dbReference>
<dbReference type="EMBL" id="FOHK01000005">
    <property type="protein sequence ID" value="SET25016.1"/>
    <property type="molecule type" value="Genomic_DNA"/>
</dbReference>
<evidence type="ECO:0008006" key="12">
    <source>
        <dbReference type="Google" id="ProtNLM"/>
    </source>
</evidence>
<dbReference type="Pfam" id="PF04143">
    <property type="entry name" value="Sulf_transp"/>
    <property type="match status" value="2"/>
</dbReference>
<keyword evidence="7 9" id="KW-0472">Membrane</keyword>
<evidence type="ECO:0000313" key="11">
    <source>
        <dbReference type="Proteomes" id="UP000199308"/>
    </source>
</evidence>
<sequence length="304" mass="33211">MLTFIALTLAFTIGFIAQKIGLCMVKGVRLWFEGDKSFLLAILLSSTLSWVSVFIAYQFQLPLSFNTYQANLSFFVGGLLFGLGAAFNVACGISTFNKLSQGQGRMLFTIIGWIIGWILLSHIHVQADLMAKMLPDYLFYSGFAVVSLILMIWAIRGNKQRFTLWFSMMSIGVLAGLLYLIEPKWTPSQLLQGITHQLLPNNTQATFHALQVFILLALISGMILAAFKDGTFKVQVPSLKQSVIHFIAGILMGIGAALALGGNDTQLLLALPGGSPAGLVTIIAILIGIRMGQLIRRSKWVAAH</sequence>
<name>A0A1I0CYS3_THASX</name>
<dbReference type="RefSeq" id="WP_093328743.1">
    <property type="nucleotide sequence ID" value="NZ_AP027363.1"/>
</dbReference>
<evidence type="ECO:0000256" key="5">
    <source>
        <dbReference type="ARBA" id="ARBA00022692"/>
    </source>
</evidence>
<organism evidence="10 11">
    <name type="scientific">Thalassotalea agarivorans</name>
    <name type="common">Thalassomonas agarivorans</name>
    <dbReference type="NCBI Taxonomy" id="349064"/>
    <lineage>
        <taxon>Bacteria</taxon>
        <taxon>Pseudomonadati</taxon>
        <taxon>Pseudomonadota</taxon>
        <taxon>Gammaproteobacteria</taxon>
        <taxon>Alteromonadales</taxon>
        <taxon>Colwelliaceae</taxon>
        <taxon>Thalassotalea</taxon>
    </lineage>
</organism>
<feature type="transmembrane region" description="Helical" evidence="9">
    <location>
        <begin position="162"/>
        <end position="181"/>
    </location>
</feature>
<dbReference type="STRING" id="349064.SAMN05660429_01384"/>
<evidence type="ECO:0000256" key="6">
    <source>
        <dbReference type="ARBA" id="ARBA00022989"/>
    </source>
</evidence>
<feature type="transmembrane region" description="Helical" evidence="9">
    <location>
        <begin position="137"/>
        <end position="155"/>
    </location>
</feature>
<dbReference type="OrthoDB" id="5868346at2"/>
<protein>
    <recommendedName>
        <fullName evidence="12">Sulphur transport domain-containing protein</fullName>
    </recommendedName>
</protein>
<keyword evidence="3" id="KW-1003">Cell membrane</keyword>
<feature type="transmembrane region" description="Helical" evidence="9">
    <location>
        <begin position="267"/>
        <end position="289"/>
    </location>
</feature>
<feature type="transmembrane region" description="Helical" evidence="9">
    <location>
        <begin position="72"/>
        <end position="94"/>
    </location>
</feature>
<evidence type="ECO:0000313" key="10">
    <source>
        <dbReference type="EMBL" id="SET25016.1"/>
    </source>
</evidence>
<comment type="similarity">
    <text evidence="8">Belongs to the TsuA/YedE (TC 9.B.102) family.</text>
</comment>
<feature type="transmembrane region" description="Helical" evidence="9">
    <location>
        <begin position="37"/>
        <end position="60"/>
    </location>
</feature>
<feature type="transmembrane region" description="Helical" evidence="9">
    <location>
        <begin position="6"/>
        <end position="25"/>
    </location>
</feature>
<gene>
    <name evidence="10" type="ORF">SAMN05660429_01384</name>
</gene>
<feature type="transmembrane region" description="Helical" evidence="9">
    <location>
        <begin position="207"/>
        <end position="227"/>
    </location>
</feature>
<keyword evidence="6 9" id="KW-1133">Transmembrane helix</keyword>
<feature type="transmembrane region" description="Helical" evidence="9">
    <location>
        <begin position="106"/>
        <end position="125"/>
    </location>
</feature>
<keyword evidence="4" id="KW-0997">Cell inner membrane</keyword>
<evidence type="ECO:0000256" key="4">
    <source>
        <dbReference type="ARBA" id="ARBA00022519"/>
    </source>
</evidence>
<evidence type="ECO:0000256" key="7">
    <source>
        <dbReference type="ARBA" id="ARBA00023136"/>
    </source>
</evidence>
<evidence type="ECO:0000256" key="2">
    <source>
        <dbReference type="ARBA" id="ARBA00022448"/>
    </source>
</evidence>
<dbReference type="GO" id="GO:0005886">
    <property type="term" value="C:plasma membrane"/>
    <property type="evidence" value="ECO:0007669"/>
    <property type="project" value="UniProtKB-SubCell"/>
</dbReference>